<keyword evidence="7" id="KW-0695">RNA-directed DNA polymerase</keyword>
<dbReference type="SUPFAM" id="SSF50630">
    <property type="entry name" value="Acid proteases"/>
    <property type="match status" value="1"/>
</dbReference>
<accession>A0A1Y1KSN2</accession>
<dbReference type="InterPro" id="IPR036875">
    <property type="entry name" value="Znf_CCHC_sf"/>
</dbReference>
<keyword evidence="6" id="KW-0378">Hydrolase</keyword>
<dbReference type="EMBL" id="GEZM01076853">
    <property type="protein sequence ID" value="JAV63588.1"/>
    <property type="molecule type" value="Transcribed_RNA"/>
</dbReference>
<keyword evidence="2" id="KW-0808">Transferase</keyword>
<dbReference type="FunFam" id="3.30.70.270:FF:000026">
    <property type="entry name" value="Transposon Ty3-G Gag-Pol polyprotein"/>
    <property type="match status" value="1"/>
</dbReference>
<dbReference type="GO" id="GO:0003964">
    <property type="term" value="F:RNA-directed DNA polymerase activity"/>
    <property type="evidence" value="ECO:0007669"/>
    <property type="project" value="UniProtKB-KW"/>
</dbReference>
<dbReference type="CDD" id="cd01647">
    <property type="entry name" value="RT_LTR"/>
    <property type="match status" value="1"/>
</dbReference>
<keyword evidence="1" id="KW-0645">Protease</keyword>
<keyword evidence="8" id="KW-0238">DNA-binding</keyword>
<dbReference type="GO" id="GO:0004519">
    <property type="term" value="F:endonuclease activity"/>
    <property type="evidence" value="ECO:0007669"/>
    <property type="project" value="UniProtKB-KW"/>
</dbReference>
<dbReference type="Gene3D" id="3.30.70.270">
    <property type="match status" value="2"/>
</dbReference>
<dbReference type="SUPFAM" id="SSF57756">
    <property type="entry name" value="Retrovirus zinc finger-like domains"/>
    <property type="match status" value="1"/>
</dbReference>
<evidence type="ECO:0000256" key="10">
    <source>
        <dbReference type="SAM" id="MobiDB-lite"/>
    </source>
</evidence>
<evidence type="ECO:0000256" key="1">
    <source>
        <dbReference type="ARBA" id="ARBA00022670"/>
    </source>
</evidence>
<evidence type="ECO:0000256" key="4">
    <source>
        <dbReference type="ARBA" id="ARBA00022722"/>
    </source>
</evidence>
<keyword evidence="6" id="KW-0255">Endonuclease</keyword>
<protein>
    <recommendedName>
        <fullName evidence="11">Reverse transcriptase domain-containing protein</fullName>
    </recommendedName>
</protein>
<keyword evidence="9" id="KW-0511">Multifunctional enzyme</keyword>
<feature type="compositionally biased region" description="Low complexity" evidence="10">
    <location>
        <begin position="262"/>
        <end position="272"/>
    </location>
</feature>
<feature type="compositionally biased region" description="Basic residues" evidence="10">
    <location>
        <begin position="243"/>
        <end position="254"/>
    </location>
</feature>
<dbReference type="Gene3D" id="4.10.60.10">
    <property type="entry name" value="Zinc finger, CCHC-type"/>
    <property type="match status" value="1"/>
</dbReference>
<dbReference type="FunFam" id="3.10.20.370:FF:000001">
    <property type="entry name" value="Retrovirus-related Pol polyprotein from transposon 17.6-like protein"/>
    <property type="match status" value="1"/>
</dbReference>
<dbReference type="Gene3D" id="2.40.70.10">
    <property type="entry name" value="Acid Proteases"/>
    <property type="match status" value="1"/>
</dbReference>
<proteinExistence type="predicted"/>
<dbReference type="CDD" id="cd09274">
    <property type="entry name" value="RNase_HI_RT_Ty3"/>
    <property type="match status" value="1"/>
</dbReference>
<dbReference type="InterPro" id="IPR021109">
    <property type="entry name" value="Peptidase_aspartic_dom_sf"/>
</dbReference>
<keyword evidence="4" id="KW-0540">Nuclease</keyword>
<feature type="domain" description="Reverse transcriptase" evidence="11">
    <location>
        <begin position="557"/>
        <end position="735"/>
    </location>
</feature>
<dbReference type="PROSITE" id="PS50878">
    <property type="entry name" value="RT_POL"/>
    <property type="match status" value="1"/>
</dbReference>
<organism evidence="12">
    <name type="scientific">Photinus pyralis</name>
    <name type="common">Common eastern firefly</name>
    <name type="synonym">Lampyris pyralis</name>
    <dbReference type="NCBI Taxonomy" id="7054"/>
    <lineage>
        <taxon>Eukaryota</taxon>
        <taxon>Metazoa</taxon>
        <taxon>Ecdysozoa</taxon>
        <taxon>Arthropoda</taxon>
        <taxon>Hexapoda</taxon>
        <taxon>Insecta</taxon>
        <taxon>Pterygota</taxon>
        <taxon>Neoptera</taxon>
        <taxon>Endopterygota</taxon>
        <taxon>Coleoptera</taxon>
        <taxon>Polyphaga</taxon>
        <taxon>Elateriformia</taxon>
        <taxon>Elateroidea</taxon>
        <taxon>Lampyridae</taxon>
        <taxon>Lampyrinae</taxon>
        <taxon>Photinus</taxon>
    </lineage>
</organism>
<dbReference type="Pfam" id="PF00078">
    <property type="entry name" value="RVT_1"/>
    <property type="match status" value="1"/>
</dbReference>
<dbReference type="Gene3D" id="3.10.10.10">
    <property type="entry name" value="HIV Type 1 Reverse Transcriptase, subunit A, domain 1"/>
    <property type="match status" value="1"/>
</dbReference>
<keyword evidence="5" id="KW-0064">Aspartyl protease</keyword>
<dbReference type="SUPFAM" id="SSF56672">
    <property type="entry name" value="DNA/RNA polymerases"/>
    <property type="match status" value="1"/>
</dbReference>
<dbReference type="InterPro" id="IPR000477">
    <property type="entry name" value="RT_dom"/>
</dbReference>
<dbReference type="Gene3D" id="3.10.20.370">
    <property type="match status" value="1"/>
</dbReference>
<reference evidence="12" key="1">
    <citation type="journal article" date="2016" name="Sci. Rep.">
        <title>Molecular characterization of firefly nuptial gifts: a multi-omics approach sheds light on postcopulatory sexual selection.</title>
        <authorList>
            <person name="Al-Wathiqui N."/>
            <person name="Fallon T.R."/>
            <person name="South A."/>
            <person name="Weng J.K."/>
            <person name="Lewis S.M."/>
        </authorList>
    </citation>
    <scope>NUCLEOTIDE SEQUENCE</scope>
</reference>
<evidence type="ECO:0000256" key="2">
    <source>
        <dbReference type="ARBA" id="ARBA00022679"/>
    </source>
</evidence>
<dbReference type="GO" id="GO:0004190">
    <property type="term" value="F:aspartic-type endopeptidase activity"/>
    <property type="evidence" value="ECO:0007669"/>
    <property type="project" value="UniProtKB-KW"/>
</dbReference>
<dbReference type="SMART" id="SM00343">
    <property type="entry name" value="ZnF_C2HC"/>
    <property type="match status" value="2"/>
</dbReference>
<evidence type="ECO:0000313" key="12">
    <source>
        <dbReference type="EMBL" id="JAV63588.1"/>
    </source>
</evidence>
<dbReference type="InterPro" id="IPR043502">
    <property type="entry name" value="DNA/RNA_pol_sf"/>
</dbReference>
<keyword evidence="3" id="KW-0548">Nucleotidyltransferase</keyword>
<evidence type="ECO:0000256" key="8">
    <source>
        <dbReference type="ARBA" id="ARBA00023125"/>
    </source>
</evidence>
<sequence length="962" mass="109212">MTELTQFIATLQQLLEKVSNPTPHPETPRQEDKEDASKIHFDNFNGKIESFTTYIQRLENLFDLHRIQATPDGNALRAKVLLNCIGTQYYQLLCSLCSPDLPTSKTYIEIVDVLTKHLCPRQNIDVAQFNFMKRSQTASETISEYLASLKQLSIPCQFNCIHDSCKRSVSALFLRPVFICGLRDSNIRERLLIEQKQSFDELVELAITLEASKRNNENLAASCSSTLPTGAIQSAVQVNEVKSHKKIHRNRSRNRNSDHVRNSSNSQSRCNSQTRNKFSYLGIGHLCLRCALANHSSRECRISQDKLHCNSCNKSGHVAKVCISTLFKNRKNRNASVQYLDDPMPSSSSSSNYVLQVVTIPNILNTSVNYTDRKFQIAVQLENKESNFEIDSGSPVTFMSKSNYDKLKLSAVIQSADIQFRSFTLQPFTPYGKAEISVQYRDIGATLPLYIINRNVTSILGRDWMKTLGLSITHTNPSDRTPQEPYAVQQVQSPNSNCAEEIFSTFADLFKPEIGCIPGIKCSLRIRENTKPMFLKNRTVPYALLDKVNKELDKLESQQIITKTTHSEWGSPLVIVPKSNNEVRLCVDFKATVNPNLHEARYPIPLIEDIFNRLRGGVYYCTLDVHKAYYHIKMDEESSKIQAISTHRGVYLMNRLAFGIKVAPNEFQRIMDETFSHIPGTAVYFDDIIITGSTIEECRQRLITCLHKLRSMNLHLNRDKCKLFQTEVTYLGHTIGKFGIKKTKDKVQAIVDAPRPINSEQVHSFIGLTMYYAKFLPDISTSTAPLRELLKKNVKFVWTNKCEKAFNDIKTLISSDRVLVPYDPSLPLVLATDASPVGISGVLSHVINNEEHPIAFISRALTQSERNYSQLDREATAIFWSVKRLYNYLYGRKFTLITDNRPLFHILSPSKQIPAMSATRLIRYASFLSAFDFDISHRPASMHANVDYFSRATKSGSLLIPN</sequence>
<evidence type="ECO:0000256" key="6">
    <source>
        <dbReference type="ARBA" id="ARBA00022759"/>
    </source>
</evidence>
<evidence type="ECO:0000256" key="9">
    <source>
        <dbReference type="ARBA" id="ARBA00023268"/>
    </source>
</evidence>
<dbReference type="PANTHER" id="PTHR37984:SF5">
    <property type="entry name" value="PROTEIN NYNRIN-LIKE"/>
    <property type="match status" value="1"/>
</dbReference>
<dbReference type="InterPro" id="IPR041577">
    <property type="entry name" value="RT_RNaseH_2"/>
</dbReference>
<evidence type="ECO:0000256" key="7">
    <source>
        <dbReference type="ARBA" id="ARBA00022918"/>
    </source>
</evidence>
<dbReference type="InterPro" id="IPR050951">
    <property type="entry name" value="Retrovirus_Pol_polyprotein"/>
</dbReference>
<evidence type="ECO:0000259" key="11">
    <source>
        <dbReference type="PROSITE" id="PS50878"/>
    </source>
</evidence>
<dbReference type="InterPro" id="IPR043128">
    <property type="entry name" value="Rev_trsase/Diguanyl_cyclase"/>
</dbReference>
<dbReference type="AlphaFoldDB" id="A0A1Y1KSN2"/>
<dbReference type="GO" id="GO:0008270">
    <property type="term" value="F:zinc ion binding"/>
    <property type="evidence" value="ECO:0007669"/>
    <property type="project" value="InterPro"/>
</dbReference>
<feature type="region of interest" description="Disordered" evidence="10">
    <location>
        <begin position="242"/>
        <end position="272"/>
    </location>
</feature>
<dbReference type="Pfam" id="PF17919">
    <property type="entry name" value="RT_RNaseH_2"/>
    <property type="match status" value="1"/>
</dbReference>
<evidence type="ECO:0000256" key="3">
    <source>
        <dbReference type="ARBA" id="ARBA00022695"/>
    </source>
</evidence>
<name>A0A1Y1KSN2_PHOPY</name>
<dbReference type="InterPro" id="IPR001878">
    <property type="entry name" value="Znf_CCHC"/>
</dbReference>
<dbReference type="GO" id="GO:0003677">
    <property type="term" value="F:DNA binding"/>
    <property type="evidence" value="ECO:0007669"/>
    <property type="project" value="UniProtKB-KW"/>
</dbReference>
<evidence type="ECO:0000256" key="5">
    <source>
        <dbReference type="ARBA" id="ARBA00022750"/>
    </source>
</evidence>
<dbReference type="GO" id="GO:0006508">
    <property type="term" value="P:proteolysis"/>
    <property type="evidence" value="ECO:0007669"/>
    <property type="project" value="UniProtKB-KW"/>
</dbReference>
<dbReference type="PANTHER" id="PTHR37984">
    <property type="entry name" value="PROTEIN CBG26694"/>
    <property type="match status" value="1"/>
</dbReference>